<keyword evidence="9" id="KW-1185">Reference proteome</keyword>
<feature type="transmembrane region" description="Helical" evidence="6">
    <location>
        <begin position="124"/>
        <end position="147"/>
    </location>
</feature>
<reference evidence="8 9" key="1">
    <citation type="journal article" date="2021" name="Elife">
        <title>Chloroplast acquisition without the gene transfer in kleptoplastic sea slugs, Plakobranchus ocellatus.</title>
        <authorList>
            <person name="Maeda T."/>
            <person name="Takahashi S."/>
            <person name="Yoshida T."/>
            <person name="Shimamura S."/>
            <person name="Takaki Y."/>
            <person name="Nagai Y."/>
            <person name="Toyoda A."/>
            <person name="Suzuki Y."/>
            <person name="Arimoto A."/>
            <person name="Ishii H."/>
            <person name="Satoh N."/>
            <person name="Nishiyama T."/>
            <person name="Hasebe M."/>
            <person name="Maruyama T."/>
            <person name="Minagawa J."/>
            <person name="Obokata J."/>
            <person name="Shigenobu S."/>
        </authorList>
    </citation>
    <scope>NUCLEOTIDE SEQUENCE [LARGE SCALE GENOMIC DNA]</scope>
</reference>
<keyword evidence="3 6" id="KW-1133">Transmembrane helix</keyword>
<feature type="domain" description="TLC" evidence="7">
    <location>
        <begin position="76"/>
        <end position="285"/>
    </location>
</feature>
<dbReference type="GO" id="GO:0016020">
    <property type="term" value="C:membrane"/>
    <property type="evidence" value="ECO:0007669"/>
    <property type="project" value="UniProtKB-SubCell"/>
</dbReference>
<evidence type="ECO:0000256" key="6">
    <source>
        <dbReference type="SAM" id="Phobius"/>
    </source>
</evidence>
<evidence type="ECO:0000313" key="8">
    <source>
        <dbReference type="EMBL" id="GFR69802.1"/>
    </source>
</evidence>
<dbReference type="PANTHER" id="PTHR13439:SF7">
    <property type="entry name" value="PROTEIN CLN8"/>
    <property type="match status" value="1"/>
</dbReference>
<keyword evidence="2 5" id="KW-0812">Transmembrane</keyword>
<dbReference type="InterPro" id="IPR050846">
    <property type="entry name" value="TLCD"/>
</dbReference>
<sequence>MSNPTSSGGSADSYHRPTPAVDVIPSEELLNYVHPSLLDIELTDSSIKQVCIGATAMACLVIFVSFHIFGTICLPFYRRMPSKHKTFMCLAVIRGCYGIFGMVFGGYCLLAYTNLDRDVVFGRSATSTLAMYITVGFFIFELSAVVISDMAFGTLSKMLIVHHGLGLISYMNAIQGQENHSFGTKALLLEMSTPFSCLCYVLLKAGMEKSVLWKVNQIILVHTFHVRSVVECYLWYVTYNNWDYIVRDMPAVSFYLLYTTLSMVTFVMTPYWGYKKTQQLFNPVDWNFQESRNAQALAANGNVKKMI</sequence>
<organism evidence="8 9">
    <name type="scientific">Elysia marginata</name>
    <dbReference type="NCBI Taxonomy" id="1093978"/>
    <lineage>
        <taxon>Eukaryota</taxon>
        <taxon>Metazoa</taxon>
        <taxon>Spiralia</taxon>
        <taxon>Lophotrochozoa</taxon>
        <taxon>Mollusca</taxon>
        <taxon>Gastropoda</taxon>
        <taxon>Heterobranchia</taxon>
        <taxon>Euthyneura</taxon>
        <taxon>Panpulmonata</taxon>
        <taxon>Sacoglossa</taxon>
        <taxon>Placobranchoidea</taxon>
        <taxon>Plakobranchidae</taxon>
        <taxon>Elysia</taxon>
    </lineage>
</organism>
<gene>
    <name evidence="8" type="ORF">ElyMa_005641300</name>
</gene>
<keyword evidence="4 5" id="KW-0472">Membrane</keyword>
<evidence type="ECO:0000313" key="9">
    <source>
        <dbReference type="Proteomes" id="UP000762676"/>
    </source>
</evidence>
<name>A0AAV4F8U7_9GAST</name>
<dbReference type="Pfam" id="PF03798">
    <property type="entry name" value="TRAM_LAG1_CLN8"/>
    <property type="match status" value="1"/>
</dbReference>
<dbReference type="GO" id="GO:0005783">
    <property type="term" value="C:endoplasmic reticulum"/>
    <property type="evidence" value="ECO:0007669"/>
    <property type="project" value="TreeGrafter"/>
</dbReference>
<evidence type="ECO:0000256" key="2">
    <source>
        <dbReference type="ARBA" id="ARBA00022692"/>
    </source>
</evidence>
<evidence type="ECO:0000256" key="4">
    <source>
        <dbReference type="ARBA" id="ARBA00023136"/>
    </source>
</evidence>
<dbReference type="Proteomes" id="UP000762676">
    <property type="component" value="Unassembled WGS sequence"/>
</dbReference>
<dbReference type="SMART" id="SM00724">
    <property type="entry name" value="TLC"/>
    <property type="match status" value="1"/>
</dbReference>
<evidence type="ECO:0000256" key="5">
    <source>
        <dbReference type="PROSITE-ProRule" id="PRU00205"/>
    </source>
</evidence>
<accession>A0AAV4F8U7</accession>
<dbReference type="InterPro" id="IPR006634">
    <property type="entry name" value="TLC-dom"/>
</dbReference>
<proteinExistence type="predicted"/>
<feature type="transmembrane region" description="Helical" evidence="6">
    <location>
        <begin position="89"/>
        <end position="112"/>
    </location>
</feature>
<evidence type="ECO:0000259" key="7">
    <source>
        <dbReference type="PROSITE" id="PS50922"/>
    </source>
</evidence>
<dbReference type="PANTHER" id="PTHR13439">
    <property type="entry name" value="CT120 PROTEIN"/>
    <property type="match status" value="1"/>
</dbReference>
<feature type="transmembrane region" description="Helical" evidence="6">
    <location>
        <begin position="52"/>
        <end position="77"/>
    </location>
</feature>
<dbReference type="EMBL" id="BMAT01011275">
    <property type="protein sequence ID" value="GFR69802.1"/>
    <property type="molecule type" value="Genomic_DNA"/>
</dbReference>
<dbReference type="GO" id="GO:0055088">
    <property type="term" value="P:lipid homeostasis"/>
    <property type="evidence" value="ECO:0007669"/>
    <property type="project" value="TreeGrafter"/>
</dbReference>
<dbReference type="PROSITE" id="PS50922">
    <property type="entry name" value="TLC"/>
    <property type="match status" value="1"/>
</dbReference>
<dbReference type="AlphaFoldDB" id="A0AAV4F8U7"/>
<protein>
    <submittedName>
        <fullName evidence="8">Protein CLN8</fullName>
    </submittedName>
</protein>
<evidence type="ECO:0000256" key="1">
    <source>
        <dbReference type="ARBA" id="ARBA00004141"/>
    </source>
</evidence>
<evidence type="ECO:0000256" key="3">
    <source>
        <dbReference type="ARBA" id="ARBA00022989"/>
    </source>
</evidence>
<feature type="transmembrane region" description="Helical" evidence="6">
    <location>
        <begin position="256"/>
        <end position="274"/>
    </location>
</feature>
<comment type="subcellular location">
    <subcellularLocation>
        <location evidence="1">Membrane</location>
        <topology evidence="1">Multi-pass membrane protein</topology>
    </subcellularLocation>
</comment>
<comment type="caution">
    <text evidence="8">The sequence shown here is derived from an EMBL/GenBank/DDBJ whole genome shotgun (WGS) entry which is preliminary data.</text>
</comment>